<keyword evidence="6" id="KW-1185">Reference proteome</keyword>
<evidence type="ECO:0000256" key="4">
    <source>
        <dbReference type="SAM" id="MobiDB-lite"/>
    </source>
</evidence>
<dbReference type="Pfam" id="PF00400">
    <property type="entry name" value="WD40"/>
    <property type="match status" value="2"/>
</dbReference>
<accession>A0A1E4TPP9</accession>
<dbReference type="Gene3D" id="2.130.10.10">
    <property type="entry name" value="YVTN repeat-like/Quinoprotein amine dehydrogenase"/>
    <property type="match status" value="1"/>
</dbReference>
<proteinExistence type="predicted"/>
<keyword evidence="2" id="KW-0677">Repeat</keyword>
<evidence type="ECO:0000256" key="3">
    <source>
        <dbReference type="PROSITE-ProRule" id="PRU00221"/>
    </source>
</evidence>
<feature type="repeat" description="WD" evidence="3">
    <location>
        <begin position="260"/>
        <end position="286"/>
    </location>
</feature>
<reference evidence="6" key="1">
    <citation type="submission" date="2016-05" db="EMBL/GenBank/DDBJ databases">
        <title>Comparative genomics of biotechnologically important yeasts.</title>
        <authorList>
            <consortium name="DOE Joint Genome Institute"/>
            <person name="Riley R."/>
            <person name="Haridas S."/>
            <person name="Wolfe K.H."/>
            <person name="Lopes M.R."/>
            <person name="Hittinger C.T."/>
            <person name="Goker M."/>
            <person name="Salamov A."/>
            <person name="Wisecaver J."/>
            <person name="Long T.M."/>
            <person name="Aerts A.L."/>
            <person name="Barry K."/>
            <person name="Choi C."/>
            <person name="Clum A."/>
            <person name="Coughlan A.Y."/>
            <person name="Deshpande S."/>
            <person name="Douglass A.P."/>
            <person name="Hanson S.J."/>
            <person name="Klenk H.-P."/>
            <person name="Labutti K."/>
            <person name="Lapidus A."/>
            <person name="Lindquist E."/>
            <person name="Lipzen A."/>
            <person name="Meier-Kolthoff J.P."/>
            <person name="Ohm R.A."/>
            <person name="Otillar R.P."/>
            <person name="Pangilinan J."/>
            <person name="Peng Y."/>
            <person name="Rokas A."/>
            <person name="Rosa C.A."/>
            <person name="Scheuner C."/>
            <person name="Sibirny A.A."/>
            <person name="Slot J.C."/>
            <person name="Stielow J.B."/>
            <person name="Sun H."/>
            <person name="Kurtzman C.P."/>
            <person name="Blackwell M."/>
            <person name="Grigoriev I.V."/>
            <person name="Jeffries T.W."/>
        </authorList>
    </citation>
    <scope>NUCLEOTIDE SEQUENCE [LARGE SCALE GENOMIC DNA]</scope>
    <source>
        <strain evidence="6">NRRL Y-2460</strain>
    </source>
</reference>
<feature type="region of interest" description="Disordered" evidence="4">
    <location>
        <begin position="342"/>
        <end position="377"/>
    </location>
</feature>
<evidence type="ECO:0000313" key="5">
    <source>
        <dbReference type="EMBL" id="ODV93733.1"/>
    </source>
</evidence>
<feature type="compositionally biased region" description="Low complexity" evidence="4">
    <location>
        <begin position="345"/>
        <end position="366"/>
    </location>
</feature>
<name>A0A1E4TPP9_PACTA</name>
<evidence type="ECO:0000313" key="6">
    <source>
        <dbReference type="Proteomes" id="UP000094236"/>
    </source>
</evidence>
<feature type="repeat" description="WD" evidence="3">
    <location>
        <begin position="433"/>
        <end position="468"/>
    </location>
</feature>
<dbReference type="SMART" id="SM00320">
    <property type="entry name" value="WD40"/>
    <property type="match status" value="4"/>
</dbReference>
<dbReference type="InterPro" id="IPR045159">
    <property type="entry name" value="DCAF7-like"/>
</dbReference>
<sequence length="527" mass="58769">MDANYWQAQRSKRSSVSAGTPYSPYSSNNNLYNDQYSYSPSSAQFPHQPQQQQSQYQQQPAAAAAAQLQYQQQPQTTYEQHQEQPRSTYYEGHYPLCNTDWSNMKGLEVQSIALSTYRDDPINKLQILHGFPNYNRGSNDSQNERTFKNGDNRLINDGNNDSGLGIGMTSEVDGFQFYKVSEASVNYPITHLQWDPSMAAGRSNLERLATSSDCLRIYDIETDQTTEESKLIEKLTLTNSKNKNFNQLPPLTSFDWNTMDPNLIITGSIDTTCTLWDLSKGSASMAKTQLIAHDSEVFDVSFLHGTKHIFTSCGNDGSIRVFDLRSLEHSTIIYEPQLTQMHSYNSTNNNNNNNNSNNGNNNNGNGNIDGNGGINGNDLAHQRASVQTYTRPTPLLRLETSNYNVNHIATIEAHSNRILILDLRFPGVPLKILENHSGPVNSIKWHPTKNYLLSGGDDCQALLYDLNSLEDADGSHIQGGEHVISSDTGSLPISNFCDELEINDVTWNPDGDWIGIVSGKGFQGVKV</sequence>
<evidence type="ECO:0000256" key="1">
    <source>
        <dbReference type="ARBA" id="ARBA00022574"/>
    </source>
</evidence>
<dbReference type="PROSITE" id="PS50294">
    <property type="entry name" value="WD_REPEATS_REGION"/>
    <property type="match status" value="1"/>
</dbReference>
<feature type="repeat" description="WD" evidence="3">
    <location>
        <begin position="290"/>
        <end position="332"/>
    </location>
</feature>
<dbReference type="Proteomes" id="UP000094236">
    <property type="component" value="Unassembled WGS sequence"/>
</dbReference>
<dbReference type="PROSITE" id="PS50082">
    <property type="entry name" value="WD_REPEATS_2"/>
    <property type="match status" value="3"/>
</dbReference>
<keyword evidence="1 3" id="KW-0853">WD repeat</keyword>
<gene>
    <name evidence="5" type="ORF">PACTADRAFT_51490</name>
</gene>
<dbReference type="InterPro" id="IPR001680">
    <property type="entry name" value="WD40_rpt"/>
</dbReference>
<feature type="compositionally biased region" description="Polar residues" evidence="4">
    <location>
        <begin position="1"/>
        <end position="20"/>
    </location>
</feature>
<feature type="compositionally biased region" description="Low complexity" evidence="4">
    <location>
        <begin position="21"/>
        <end position="33"/>
    </location>
</feature>
<feature type="region of interest" description="Disordered" evidence="4">
    <location>
        <begin position="1"/>
        <end position="57"/>
    </location>
</feature>
<evidence type="ECO:0008006" key="7">
    <source>
        <dbReference type="Google" id="ProtNLM"/>
    </source>
</evidence>
<dbReference type="InterPro" id="IPR015943">
    <property type="entry name" value="WD40/YVTN_repeat-like_dom_sf"/>
</dbReference>
<dbReference type="STRING" id="669874.A0A1E4TPP9"/>
<organism evidence="5 6">
    <name type="scientific">Pachysolen tannophilus NRRL Y-2460</name>
    <dbReference type="NCBI Taxonomy" id="669874"/>
    <lineage>
        <taxon>Eukaryota</taxon>
        <taxon>Fungi</taxon>
        <taxon>Dikarya</taxon>
        <taxon>Ascomycota</taxon>
        <taxon>Saccharomycotina</taxon>
        <taxon>Pichiomycetes</taxon>
        <taxon>Pachysolenaceae</taxon>
        <taxon>Pachysolen</taxon>
    </lineage>
</organism>
<dbReference type="OrthoDB" id="1284551at2759"/>
<protein>
    <recommendedName>
        <fullName evidence="7">Histone-binding protein RBBP4 N-terminal domain-containing protein</fullName>
    </recommendedName>
</protein>
<evidence type="ECO:0000256" key="2">
    <source>
        <dbReference type="ARBA" id="ARBA00022737"/>
    </source>
</evidence>
<dbReference type="EMBL" id="KV454017">
    <property type="protein sequence ID" value="ODV93733.1"/>
    <property type="molecule type" value="Genomic_DNA"/>
</dbReference>
<feature type="compositionally biased region" description="Low complexity" evidence="4">
    <location>
        <begin position="40"/>
        <end position="57"/>
    </location>
</feature>
<dbReference type="AlphaFoldDB" id="A0A1E4TPP9"/>
<dbReference type="InterPro" id="IPR036322">
    <property type="entry name" value="WD40_repeat_dom_sf"/>
</dbReference>
<dbReference type="SUPFAM" id="SSF50978">
    <property type="entry name" value="WD40 repeat-like"/>
    <property type="match status" value="1"/>
</dbReference>
<dbReference type="PANTHER" id="PTHR19919">
    <property type="entry name" value="WD REPEAT CONTAINING PROTEIN"/>
    <property type="match status" value="1"/>
</dbReference>